<keyword evidence="3" id="KW-0012">Acyltransferase</keyword>
<feature type="transmembrane region" description="Helical" evidence="1">
    <location>
        <begin position="56"/>
        <end position="79"/>
    </location>
</feature>
<feature type="transmembrane region" description="Helical" evidence="1">
    <location>
        <begin position="25"/>
        <end position="44"/>
    </location>
</feature>
<proteinExistence type="predicted"/>
<evidence type="ECO:0000313" key="4">
    <source>
        <dbReference type="Proteomes" id="UP001595993"/>
    </source>
</evidence>
<feature type="transmembrane region" description="Helical" evidence="1">
    <location>
        <begin position="150"/>
        <end position="170"/>
    </location>
</feature>
<name>A0ABV9GHW6_9ACTN</name>
<dbReference type="EMBL" id="JBHSFE010000038">
    <property type="protein sequence ID" value="MFC4612680.1"/>
    <property type="molecule type" value="Genomic_DNA"/>
</dbReference>
<dbReference type="Pfam" id="PF01757">
    <property type="entry name" value="Acyl_transf_3"/>
    <property type="match status" value="1"/>
</dbReference>
<dbReference type="InterPro" id="IPR002656">
    <property type="entry name" value="Acyl_transf_3_dom"/>
</dbReference>
<keyword evidence="1" id="KW-1133">Transmembrane helix</keyword>
<feature type="transmembrane region" description="Helical" evidence="1">
    <location>
        <begin position="304"/>
        <end position="324"/>
    </location>
</feature>
<feature type="transmembrane region" description="Helical" evidence="1">
    <location>
        <begin position="246"/>
        <end position="266"/>
    </location>
</feature>
<gene>
    <name evidence="3" type="ORF">ACFO9E_33765</name>
</gene>
<feature type="domain" description="Acyltransferase 3" evidence="2">
    <location>
        <begin position="19"/>
        <end position="363"/>
    </location>
</feature>
<keyword evidence="1" id="KW-0812">Transmembrane</keyword>
<protein>
    <submittedName>
        <fullName evidence="3">Acyltransferase family protein</fullName>
        <ecNumber evidence="3">2.3.-.-</ecNumber>
    </submittedName>
</protein>
<organism evidence="3 4">
    <name type="scientific">Streptomyces maoxianensis</name>
    <dbReference type="NCBI Taxonomy" id="1459942"/>
    <lineage>
        <taxon>Bacteria</taxon>
        <taxon>Bacillati</taxon>
        <taxon>Actinomycetota</taxon>
        <taxon>Actinomycetes</taxon>
        <taxon>Kitasatosporales</taxon>
        <taxon>Streptomycetaceae</taxon>
        <taxon>Streptomyces</taxon>
    </lineage>
</organism>
<feature type="transmembrane region" description="Helical" evidence="1">
    <location>
        <begin position="272"/>
        <end position="292"/>
    </location>
</feature>
<reference evidence="4" key="1">
    <citation type="journal article" date="2019" name="Int. J. Syst. Evol. Microbiol.">
        <title>The Global Catalogue of Microorganisms (GCM) 10K type strain sequencing project: providing services to taxonomists for standard genome sequencing and annotation.</title>
        <authorList>
            <consortium name="The Broad Institute Genomics Platform"/>
            <consortium name="The Broad Institute Genome Sequencing Center for Infectious Disease"/>
            <person name="Wu L."/>
            <person name="Ma J."/>
        </authorList>
    </citation>
    <scope>NUCLEOTIDE SEQUENCE [LARGE SCALE GENOMIC DNA]</scope>
    <source>
        <strain evidence="4">CGMCC 4.7139</strain>
    </source>
</reference>
<dbReference type="Proteomes" id="UP001595993">
    <property type="component" value="Unassembled WGS sequence"/>
</dbReference>
<dbReference type="RefSeq" id="WP_381202998.1">
    <property type="nucleotide sequence ID" value="NZ_JBHSFE010000038.1"/>
</dbReference>
<dbReference type="InterPro" id="IPR050879">
    <property type="entry name" value="Acyltransferase_3"/>
</dbReference>
<keyword evidence="3" id="KW-0808">Transferase</keyword>
<evidence type="ECO:0000259" key="2">
    <source>
        <dbReference type="Pfam" id="PF01757"/>
    </source>
</evidence>
<feature type="transmembrane region" description="Helical" evidence="1">
    <location>
        <begin position="177"/>
        <end position="198"/>
    </location>
</feature>
<feature type="transmembrane region" description="Helical" evidence="1">
    <location>
        <begin position="344"/>
        <end position="366"/>
    </location>
</feature>
<feature type="transmembrane region" description="Helical" evidence="1">
    <location>
        <begin position="218"/>
        <end position="239"/>
    </location>
</feature>
<keyword evidence="4" id="KW-1185">Reference proteome</keyword>
<comment type="caution">
    <text evidence="3">The sequence shown here is derived from an EMBL/GenBank/DDBJ whole genome shotgun (WGS) entry which is preliminary data.</text>
</comment>
<dbReference type="PANTHER" id="PTHR23028">
    <property type="entry name" value="ACETYLTRANSFERASE"/>
    <property type="match status" value="1"/>
</dbReference>
<dbReference type="EC" id="2.3.-.-" evidence="3"/>
<feature type="transmembrane region" description="Helical" evidence="1">
    <location>
        <begin position="100"/>
        <end position="130"/>
    </location>
</feature>
<dbReference type="PANTHER" id="PTHR23028:SF53">
    <property type="entry name" value="ACYL_TRANSF_3 DOMAIN-CONTAINING PROTEIN"/>
    <property type="match status" value="1"/>
</dbReference>
<accession>A0ABV9GHW6</accession>
<sequence length="394" mass="43362">MSAPPVPTAPDASSSRLRSLTGMRFVASFMVLICHIGIVLVPRVQKPGLTWTEPYFYALGPTGVVFFFVLSGFVLTWAARPGDTSKLFWRRRLVKIYPNHLVTLGAALVLMLITGHAVTAANTVPTLFLVQAWIPDQEVVLNYASNAPTWSLACELLFYLAFPGLLPLLNRIRAGRLWLWMGGVALLICALPFVALSLPEQPVMTNTDVPWWPLWFTYYFPISRMLEFMLGMLTARIVLSGRWIGLPLVPAILLAGASFVVTAGLLPEMYSQTSAIAFFIALLIAAGATADVRGHRTLFRSRTMIFLGEISFALYMVHWLVILYGPMQMAGANGWTAQSTVSRALVDGGLTVVITLLLAWLLYRLVERPAVRRWSRPAAVARSSPPRADVGVGS</sequence>
<keyword evidence="1" id="KW-0472">Membrane</keyword>
<evidence type="ECO:0000313" key="3">
    <source>
        <dbReference type="EMBL" id="MFC4612680.1"/>
    </source>
</evidence>
<dbReference type="GO" id="GO:0016746">
    <property type="term" value="F:acyltransferase activity"/>
    <property type="evidence" value="ECO:0007669"/>
    <property type="project" value="UniProtKB-KW"/>
</dbReference>
<evidence type="ECO:0000256" key="1">
    <source>
        <dbReference type="SAM" id="Phobius"/>
    </source>
</evidence>